<accession>A0A8S9FV45</accession>
<organism evidence="1">
    <name type="scientific">Brassica cretica</name>
    <name type="common">Mustard</name>
    <dbReference type="NCBI Taxonomy" id="69181"/>
    <lineage>
        <taxon>Eukaryota</taxon>
        <taxon>Viridiplantae</taxon>
        <taxon>Streptophyta</taxon>
        <taxon>Embryophyta</taxon>
        <taxon>Tracheophyta</taxon>
        <taxon>Spermatophyta</taxon>
        <taxon>Magnoliopsida</taxon>
        <taxon>eudicotyledons</taxon>
        <taxon>Gunneridae</taxon>
        <taxon>Pentapetalae</taxon>
        <taxon>rosids</taxon>
        <taxon>malvids</taxon>
        <taxon>Brassicales</taxon>
        <taxon>Brassicaceae</taxon>
        <taxon>Brassiceae</taxon>
        <taxon>Brassica</taxon>
    </lineage>
</organism>
<reference evidence="1" key="1">
    <citation type="submission" date="2019-12" db="EMBL/GenBank/DDBJ databases">
        <title>Genome sequencing and annotation of Brassica cretica.</title>
        <authorList>
            <person name="Studholme D.J."/>
            <person name="Sarris P.F."/>
        </authorList>
    </citation>
    <scope>NUCLEOTIDE SEQUENCE</scope>
    <source>
        <strain evidence="1">PFS-102/07</strain>
        <tissue evidence="1">Leaf</tissue>
    </source>
</reference>
<gene>
    <name evidence="1" type="ORF">F2Q70_00032779</name>
</gene>
<feature type="non-terminal residue" evidence="1">
    <location>
        <position position="1"/>
    </location>
</feature>
<protein>
    <submittedName>
        <fullName evidence="1">Uncharacterized protein</fullName>
    </submittedName>
</protein>
<dbReference type="EMBL" id="QGKY02002305">
    <property type="protein sequence ID" value="KAF2534592.1"/>
    <property type="molecule type" value="Genomic_DNA"/>
</dbReference>
<dbReference type="AlphaFoldDB" id="A0A8S9FV45"/>
<comment type="caution">
    <text evidence="1">The sequence shown here is derived from an EMBL/GenBank/DDBJ whole genome shotgun (WGS) entry which is preliminary data.</text>
</comment>
<name>A0A8S9FV45_BRACR</name>
<evidence type="ECO:0000313" key="1">
    <source>
        <dbReference type="EMBL" id="KAF2534592.1"/>
    </source>
</evidence>
<sequence>MTTDFRAWKVDNPAPASIMIISDEVASSKYRSSLICVDLQRSNYNCFLAYSARPFEMPVLLTSSEWLWDSLLSVKVKGLFQHLPECFVANCATVIAKAWMLSRSISQVKNIYRKYASSPSASSVSNRLSNHLSNNLFNSFSFYSLSNRSTECFRILNPFLTGKGNIKYP</sequence>
<proteinExistence type="predicted"/>